<proteinExistence type="predicted"/>
<keyword evidence="2" id="KW-1185">Reference proteome</keyword>
<dbReference type="AlphaFoldDB" id="A0A8X6PHG7"/>
<dbReference type="Proteomes" id="UP000887013">
    <property type="component" value="Unassembled WGS sequence"/>
</dbReference>
<evidence type="ECO:0000313" key="1">
    <source>
        <dbReference type="EMBL" id="GFT66778.1"/>
    </source>
</evidence>
<sequence length="115" mass="13581">MFQRLQDSGRGFAKVDGKLTRFWMPAETRSNLPPVDSSASRRSKGFQENRVRLCKIRRSEVEFINRMQVTHLFQMPMRTRSDKHLQSVQQNQCIWQPESLEMLQSTVHGVLQKKF</sequence>
<name>A0A8X6PHG7_NEPPI</name>
<protein>
    <submittedName>
        <fullName evidence="1">Uncharacterized protein</fullName>
    </submittedName>
</protein>
<organism evidence="1 2">
    <name type="scientific">Nephila pilipes</name>
    <name type="common">Giant wood spider</name>
    <name type="synonym">Nephila maculata</name>
    <dbReference type="NCBI Taxonomy" id="299642"/>
    <lineage>
        <taxon>Eukaryota</taxon>
        <taxon>Metazoa</taxon>
        <taxon>Ecdysozoa</taxon>
        <taxon>Arthropoda</taxon>
        <taxon>Chelicerata</taxon>
        <taxon>Arachnida</taxon>
        <taxon>Araneae</taxon>
        <taxon>Araneomorphae</taxon>
        <taxon>Entelegynae</taxon>
        <taxon>Araneoidea</taxon>
        <taxon>Nephilidae</taxon>
        <taxon>Nephila</taxon>
    </lineage>
</organism>
<comment type="caution">
    <text evidence="1">The sequence shown here is derived from an EMBL/GenBank/DDBJ whole genome shotgun (WGS) entry which is preliminary data.</text>
</comment>
<gene>
    <name evidence="1" type="ORF">NPIL_456691</name>
</gene>
<reference evidence="1" key="1">
    <citation type="submission" date="2020-08" db="EMBL/GenBank/DDBJ databases">
        <title>Multicomponent nature underlies the extraordinary mechanical properties of spider dragline silk.</title>
        <authorList>
            <person name="Kono N."/>
            <person name="Nakamura H."/>
            <person name="Mori M."/>
            <person name="Yoshida Y."/>
            <person name="Ohtoshi R."/>
            <person name="Malay A.D."/>
            <person name="Moran D.A.P."/>
            <person name="Tomita M."/>
            <person name="Numata K."/>
            <person name="Arakawa K."/>
        </authorList>
    </citation>
    <scope>NUCLEOTIDE SEQUENCE</scope>
</reference>
<dbReference type="EMBL" id="BMAW01115597">
    <property type="protein sequence ID" value="GFT66778.1"/>
    <property type="molecule type" value="Genomic_DNA"/>
</dbReference>
<accession>A0A8X6PHG7</accession>
<evidence type="ECO:0000313" key="2">
    <source>
        <dbReference type="Proteomes" id="UP000887013"/>
    </source>
</evidence>